<evidence type="ECO:0000256" key="1">
    <source>
        <dbReference type="SAM" id="SignalP"/>
    </source>
</evidence>
<reference evidence="2 3" key="1">
    <citation type="journal article" date="2019" name="Emerg. Microbes Infect.">
        <title>Comprehensive subspecies identification of 175 nontuberculous mycobacteria species based on 7547 genomic profiles.</title>
        <authorList>
            <person name="Matsumoto Y."/>
            <person name="Kinjo T."/>
            <person name="Motooka D."/>
            <person name="Nabeya D."/>
            <person name="Jung N."/>
            <person name="Uechi K."/>
            <person name="Horii T."/>
            <person name="Iida T."/>
            <person name="Fujita J."/>
            <person name="Nakamura S."/>
        </authorList>
    </citation>
    <scope>NUCLEOTIDE SEQUENCE [LARGE SCALE GENOMIC DNA]</scope>
    <source>
        <strain evidence="2 3">JCM 30396</strain>
    </source>
</reference>
<dbReference type="EMBL" id="AP022596">
    <property type="protein sequence ID" value="BBY62881.1"/>
    <property type="molecule type" value="Genomic_DNA"/>
</dbReference>
<sequence>MRLLLSTATALVIAAGCLIGLPQANASDLTCFSGTTCSFVSPSRNLSCEMHTDGGPPSAYCQSNSAVQSVSMDANGHFTPCSGNQCMGDPALDTPTLAYGQTARLGPFACLSQTDGVTCTVGSGRGFVISRDGVFPVG</sequence>
<dbReference type="Proteomes" id="UP000467148">
    <property type="component" value="Chromosome"/>
</dbReference>
<feature type="chain" id="PRO_5029494612" description="Secreted protein" evidence="1">
    <location>
        <begin position="27"/>
        <end position="138"/>
    </location>
</feature>
<evidence type="ECO:0000313" key="2">
    <source>
        <dbReference type="EMBL" id="BBY62881.1"/>
    </source>
</evidence>
<organism evidence="2 3">
    <name type="scientific">Mycolicibacterium helvum</name>
    <dbReference type="NCBI Taxonomy" id="1534349"/>
    <lineage>
        <taxon>Bacteria</taxon>
        <taxon>Bacillati</taxon>
        <taxon>Actinomycetota</taxon>
        <taxon>Actinomycetes</taxon>
        <taxon>Mycobacteriales</taxon>
        <taxon>Mycobacteriaceae</taxon>
        <taxon>Mycolicibacterium</taxon>
    </lineage>
</organism>
<protein>
    <recommendedName>
        <fullName evidence="4">Secreted protein</fullName>
    </recommendedName>
</protein>
<proteinExistence type="predicted"/>
<evidence type="ECO:0008006" key="4">
    <source>
        <dbReference type="Google" id="ProtNLM"/>
    </source>
</evidence>
<name>A0A7I7T2X5_9MYCO</name>
<dbReference type="AlphaFoldDB" id="A0A7I7T2X5"/>
<dbReference type="PROSITE" id="PS51257">
    <property type="entry name" value="PROKAR_LIPOPROTEIN"/>
    <property type="match status" value="1"/>
</dbReference>
<feature type="signal peptide" evidence="1">
    <location>
        <begin position="1"/>
        <end position="26"/>
    </location>
</feature>
<gene>
    <name evidence="2" type="ORF">MHEL_11240</name>
</gene>
<keyword evidence="1" id="KW-0732">Signal</keyword>
<accession>A0A7I7T2X5</accession>
<keyword evidence="3" id="KW-1185">Reference proteome</keyword>
<dbReference type="KEGG" id="mhev:MHEL_11240"/>
<evidence type="ECO:0000313" key="3">
    <source>
        <dbReference type="Proteomes" id="UP000467148"/>
    </source>
</evidence>